<dbReference type="AlphaFoldDB" id="A0AAD3DTD9"/>
<dbReference type="Gene3D" id="3.90.228.10">
    <property type="match status" value="1"/>
</dbReference>
<keyword evidence="9" id="KW-1185">Reference proteome</keyword>
<organism evidence="8 9">
    <name type="scientific">Astrephomene gubernaculifera</name>
    <dbReference type="NCBI Taxonomy" id="47775"/>
    <lineage>
        <taxon>Eukaryota</taxon>
        <taxon>Viridiplantae</taxon>
        <taxon>Chlorophyta</taxon>
        <taxon>core chlorophytes</taxon>
        <taxon>Chlorophyceae</taxon>
        <taxon>CS clade</taxon>
        <taxon>Chlamydomonadales</taxon>
        <taxon>Astrephomenaceae</taxon>
        <taxon>Astrephomene</taxon>
    </lineage>
</organism>
<keyword evidence="5" id="KW-1133">Transmembrane helix</keyword>
<feature type="domain" description="PARP16 N-terminal" evidence="7">
    <location>
        <begin position="17"/>
        <end position="97"/>
    </location>
</feature>
<gene>
    <name evidence="8" type="ORF">Agub_g9542</name>
</gene>
<evidence type="ECO:0000256" key="3">
    <source>
        <dbReference type="ARBA" id="ARBA00022695"/>
    </source>
</evidence>
<evidence type="ECO:0008006" key="10">
    <source>
        <dbReference type="Google" id="ProtNLM"/>
    </source>
</evidence>
<name>A0AAD3DTD9_9CHLO</name>
<keyword evidence="2" id="KW-0808">Transferase</keyword>
<keyword evidence="4" id="KW-0520">NAD</keyword>
<evidence type="ECO:0000256" key="5">
    <source>
        <dbReference type="SAM" id="Phobius"/>
    </source>
</evidence>
<evidence type="ECO:0000313" key="9">
    <source>
        <dbReference type="Proteomes" id="UP001054857"/>
    </source>
</evidence>
<evidence type="ECO:0000259" key="6">
    <source>
        <dbReference type="Pfam" id="PF00644"/>
    </source>
</evidence>
<keyword evidence="3" id="KW-0548">Nucleotidyltransferase</keyword>
<evidence type="ECO:0000256" key="2">
    <source>
        <dbReference type="ARBA" id="ARBA00022679"/>
    </source>
</evidence>
<dbReference type="GO" id="GO:0003950">
    <property type="term" value="F:NAD+ poly-ADP-ribosyltransferase activity"/>
    <property type="evidence" value="ECO:0007669"/>
    <property type="project" value="InterPro"/>
</dbReference>
<dbReference type="InterPro" id="IPR051838">
    <property type="entry name" value="ARTD_PARP"/>
</dbReference>
<dbReference type="Pfam" id="PF18084">
    <property type="entry name" value="ARTD15_N"/>
    <property type="match status" value="1"/>
</dbReference>
<evidence type="ECO:0000259" key="7">
    <source>
        <dbReference type="Pfam" id="PF18084"/>
    </source>
</evidence>
<dbReference type="EMBL" id="BMAR01000019">
    <property type="protein sequence ID" value="GFR47774.1"/>
    <property type="molecule type" value="Genomic_DNA"/>
</dbReference>
<dbReference type="PANTHER" id="PTHR21328">
    <property type="entry name" value="POLY ADP-RIBOSE POLYMERASE FAMILY, MEMBER PARP"/>
    <property type="match status" value="1"/>
</dbReference>
<proteinExistence type="predicted"/>
<evidence type="ECO:0000256" key="1">
    <source>
        <dbReference type="ARBA" id="ARBA00022676"/>
    </source>
</evidence>
<comment type="caution">
    <text evidence="8">The sequence shown here is derived from an EMBL/GenBank/DDBJ whole genome shotgun (WGS) entry which is preliminary data.</text>
</comment>
<reference evidence="8 9" key="1">
    <citation type="journal article" date="2021" name="Sci. Rep.">
        <title>Genome sequencing of the multicellular alga Astrephomene provides insights into convergent evolution of germ-soma differentiation.</title>
        <authorList>
            <person name="Yamashita S."/>
            <person name="Yamamoto K."/>
            <person name="Matsuzaki R."/>
            <person name="Suzuki S."/>
            <person name="Yamaguchi H."/>
            <person name="Hirooka S."/>
            <person name="Minakuchi Y."/>
            <person name="Miyagishima S."/>
            <person name="Kawachi M."/>
            <person name="Toyoda A."/>
            <person name="Nozaki H."/>
        </authorList>
    </citation>
    <scope>NUCLEOTIDE SEQUENCE [LARGE SCALE GENOMIC DNA]</scope>
    <source>
        <strain evidence="8 9">NIES-4017</strain>
    </source>
</reference>
<keyword evidence="1" id="KW-0328">Glycosyltransferase</keyword>
<feature type="domain" description="PARP catalytic" evidence="6">
    <location>
        <begin position="159"/>
        <end position="278"/>
    </location>
</feature>
<keyword evidence="5" id="KW-0472">Membrane</keyword>
<keyword evidence="5" id="KW-0812">Transmembrane</keyword>
<evidence type="ECO:0000313" key="8">
    <source>
        <dbReference type="EMBL" id="GFR47774.1"/>
    </source>
</evidence>
<protein>
    <recommendedName>
        <fullName evidence="10">PARP</fullName>
    </recommendedName>
</protein>
<sequence>MSLDSLQELLAEVNAYPDGTDLLITAFYTSAHHYRRSTICTPFPSEVLAPLPGTKDKDFASLQRALAALPAVQSLLGGEDVLRNLPPTTLALLQWLLLHPTRRRHFSQATIGEMLRELPQRDSSMRGWRLPGFAGHNTPAVVLRAHEGYAQAPFPRGTVAYHGTHLENLHSILHTGLQNLSGTRLQRTGANFGAGIYLSTNYDTAFSFCQPCISWPLSRFGSKLRALLVCEVDLDRVDHTPSQSLPSATATAATASSAASDAASLTHHRHSDKDLPDTYLLVQRADALRLLYVLIYCDAATAAVPAAAAAGAAGGRRRVNLCTLMVVIYAGFLLAKGLLAALRQHRF</sequence>
<dbReference type="InterPro" id="IPR041400">
    <property type="entry name" value="PARP16_N"/>
</dbReference>
<dbReference type="Pfam" id="PF00644">
    <property type="entry name" value="PARP"/>
    <property type="match status" value="1"/>
</dbReference>
<evidence type="ECO:0000256" key="4">
    <source>
        <dbReference type="ARBA" id="ARBA00023027"/>
    </source>
</evidence>
<feature type="transmembrane region" description="Helical" evidence="5">
    <location>
        <begin position="318"/>
        <end position="342"/>
    </location>
</feature>
<dbReference type="GO" id="GO:0016779">
    <property type="term" value="F:nucleotidyltransferase activity"/>
    <property type="evidence" value="ECO:0007669"/>
    <property type="project" value="UniProtKB-KW"/>
</dbReference>
<feature type="transmembrane region" description="Helical" evidence="5">
    <location>
        <begin position="290"/>
        <end position="312"/>
    </location>
</feature>
<accession>A0AAD3DTD9</accession>
<dbReference type="SUPFAM" id="SSF56399">
    <property type="entry name" value="ADP-ribosylation"/>
    <property type="match status" value="1"/>
</dbReference>
<dbReference type="Proteomes" id="UP001054857">
    <property type="component" value="Unassembled WGS sequence"/>
</dbReference>
<dbReference type="InterPro" id="IPR012317">
    <property type="entry name" value="Poly(ADP-ribose)pol_cat_dom"/>
</dbReference>